<dbReference type="EMBL" id="JAVLVT010000035">
    <property type="protein sequence ID" value="MDS1272703.1"/>
    <property type="molecule type" value="Genomic_DNA"/>
</dbReference>
<organism evidence="2 3">
    <name type="scientific">Lipingzhangella rawalii</name>
    <dbReference type="NCBI Taxonomy" id="2055835"/>
    <lineage>
        <taxon>Bacteria</taxon>
        <taxon>Bacillati</taxon>
        <taxon>Actinomycetota</taxon>
        <taxon>Actinomycetes</taxon>
        <taxon>Streptosporangiales</taxon>
        <taxon>Nocardiopsidaceae</taxon>
        <taxon>Lipingzhangella</taxon>
    </lineage>
</organism>
<feature type="non-terminal residue" evidence="2">
    <location>
        <position position="1"/>
    </location>
</feature>
<sequence>PQPILPQRSGPRNSAGSASGRVVVKMASEDISRPTTSQGDQDQAHRAAYERHREDLLRNYRRRLAQAHPADQEALQDEYTADCARLAQRYSAGQFPQRFLLYCTEWDPHKGGIVAVNRNLAEGLAEAGHEVFVRIGHPVPEGASDERIHLIGPREYDPARSAQDQLS</sequence>
<keyword evidence="3" id="KW-1185">Reference proteome</keyword>
<evidence type="ECO:0000313" key="3">
    <source>
        <dbReference type="Proteomes" id="UP001250214"/>
    </source>
</evidence>
<dbReference type="Gene3D" id="3.40.50.2000">
    <property type="entry name" value="Glycogen Phosphorylase B"/>
    <property type="match status" value="1"/>
</dbReference>
<dbReference type="Proteomes" id="UP001250214">
    <property type="component" value="Unassembled WGS sequence"/>
</dbReference>
<evidence type="ECO:0000313" key="2">
    <source>
        <dbReference type="EMBL" id="MDS1272703.1"/>
    </source>
</evidence>
<feature type="region of interest" description="Disordered" evidence="1">
    <location>
        <begin position="143"/>
        <end position="167"/>
    </location>
</feature>
<feature type="region of interest" description="Disordered" evidence="1">
    <location>
        <begin position="1"/>
        <end position="48"/>
    </location>
</feature>
<feature type="compositionally biased region" description="Basic and acidic residues" evidence="1">
    <location>
        <begin position="144"/>
        <end position="158"/>
    </location>
</feature>
<evidence type="ECO:0000256" key="1">
    <source>
        <dbReference type="SAM" id="MobiDB-lite"/>
    </source>
</evidence>
<protein>
    <submittedName>
        <fullName evidence="2">Uncharacterized protein</fullName>
    </submittedName>
</protein>
<proteinExistence type="predicted"/>
<gene>
    <name evidence="2" type="ORF">RIF23_20690</name>
</gene>
<name>A0ABU2HBP6_9ACTN</name>
<reference evidence="3" key="1">
    <citation type="submission" date="2023-07" db="EMBL/GenBank/DDBJ databases">
        <title>Novel species in the genus Lipingzhangella isolated from Sambhar Salt Lake.</title>
        <authorList>
            <person name="Jiya N."/>
            <person name="Kajale S."/>
            <person name="Sharma A."/>
        </authorList>
    </citation>
    <scope>NUCLEOTIDE SEQUENCE [LARGE SCALE GENOMIC DNA]</scope>
    <source>
        <strain evidence="3">LS1_29</strain>
    </source>
</reference>
<accession>A0ABU2HBP6</accession>
<dbReference type="Pfam" id="PF20706">
    <property type="entry name" value="GT4-conflict"/>
    <property type="match status" value="1"/>
</dbReference>
<comment type="caution">
    <text evidence="2">The sequence shown here is derived from an EMBL/GenBank/DDBJ whole genome shotgun (WGS) entry which is preliminary data.</text>
</comment>